<dbReference type="STRING" id="62062.ENSHHUP00000028416"/>
<dbReference type="AlphaFoldDB" id="A0A4W5LQD4"/>
<evidence type="ECO:0000256" key="1">
    <source>
        <dbReference type="SAM" id="SignalP"/>
    </source>
</evidence>
<dbReference type="Proteomes" id="UP000314982">
    <property type="component" value="Unassembled WGS sequence"/>
</dbReference>
<dbReference type="Ensembl" id="ENSHHUT00000029572.1">
    <property type="protein sequence ID" value="ENSHHUP00000028416.1"/>
    <property type="gene ID" value="ENSHHUG00000018092.1"/>
</dbReference>
<accession>A0A4W5LQD4</accession>
<sequence>MVVTTQTEGRNNIDNMTQTTTRRVLLCFCSLTAVLSYAVAQEEDVGNNSCSSTSLMFKQFSTLLMEAARCAENITSQWNDSQTAVVINSLQTLTVLLQKHKKAACQEFEPKQCPAAVAQSKGGLVCVTVNKRRYCKPRCNEGYDFAFLRNSRLYEECSADTRFKWTTQYIGGNKLAVCNKSSRPIAGAKTAYFPKNQDCLTTKSYNDLEAKVIDEFISELKDIEGTKEYGCLVCG</sequence>
<protein>
    <submittedName>
        <fullName evidence="2">Si:ch1073-126c3.2</fullName>
    </submittedName>
</protein>
<reference evidence="2" key="2">
    <citation type="submission" date="2025-08" db="UniProtKB">
        <authorList>
            <consortium name="Ensembl"/>
        </authorList>
    </citation>
    <scope>IDENTIFICATION</scope>
</reference>
<proteinExistence type="predicted"/>
<reference evidence="3" key="1">
    <citation type="submission" date="2018-06" db="EMBL/GenBank/DDBJ databases">
        <title>Genome assembly of Danube salmon.</title>
        <authorList>
            <person name="Macqueen D.J."/>
            <person name="Gundappa M.K."/>
        </authorList>
    </citation>
    <scope>NUCLEOTIDE SEQUENCE [LARGE SCALE GENOMIC DNA]</scope>
</reference>
<evidence type="ECO:0000313" key="3">
    <source>
        <dbReference type="Proteomes" id="UP000314982"/>
    </source>
</evidence>
<name>A0A4W5LQD4_9TELE</name>
<feature type="chain" id="PRO_5021244188" evidence="1">
    <location>
        <begin position="41"/>
        <end position="235"/>
    </location>
</feature>
<dbReference type="GeneTree" id="ENSGT00610000086460"/>
<evidence type="ECO:0000313" key="2">
    <source>
        <dbReference type="Ensembl" id="ENSHHUP00000028416.1"/>
    </source>
</evidence>
<keyword evidence="1" id="KW-0732">Signal</keyword>
<organism evidence="2 3">
    <name type="scientific">Hucho hucho</name>
    <name type="common">huchen</name>
    <dbReference type="NCBI Taxonomy" id="62062"/>
    <lineage>
        <taxon>Eukaryota</taxon>
        <taxon>Metazoa</taxon>
        <taxon>Chordata</taxon>
        <taxon>Craniata</taxon>
        <taxon>Vertebrata</taxon>
        <taxon>Euteleostomi</taxon>
        <taxon>Actinopterygii</taxon>
        <taxon>Neopterygii</taxon>
        <taxon>Teleostei</taxon>
        <taxon>Protacanthopterygii</taxon>
        <taxon>Salmoniformes</taxon>
        <taxon>Salmonidae</taxon>
        <taxon>Salmoninae</taxon>
        <taxon>Hucho</taxon>
    </lineage>
</organism>
<keyword evidence="3" id="KW-1185">Reference proteome</keyword>
<feature type="signal peptide" evidence="1">
    <location>
        <begin position="1"/>
        <end position="40"/>
    </location>
</feature>
<reference evidence="2" key="3">
    <citation type="submission" date="2025-09" db="UniProtKB">
        <authorList>
            <consortium name="Ensembl"/>
        </authorList>
    </citation>
    <scope>IDENTIFICATION</scope>
</reference>